<evidence type="ECO:0000313" key="11">
    <source>
        <dbReference type="Proteomes" id="UP000321192"/>
    </source>
</evidence>
<evidence type="ECO:0000256" key="3">
    <source>
        <dbReference type="ARBA" id="ARBA00022448"/>
    </source>
</evidence>
<evidence type="ECO:0000256" key="4">
    <source>
        <dbReference type="ARBA" id="ARBA00022452"/>
    </source>
</evidence>
<feature type="chain" id="PRO_5022829113" evidence="9">
    <location>
        <begin position="38"/>
        <end position="436"/>
    </location>
</feature>
<comment type="similarity">
    <text evidence="2">Belongs to the outer membrane factor (OMF) (TC 1.B.17) family.</text>
</comment>
<dbReference type="AlphaFoldDB" id="A0A5C7SXK2"/>
<feature type="signal peptide" evidence="9">
    <location>
        <begin position="1"/>
        <end position="37"/>
    </location>
</feature>
<dbReference type="Gene3D" id="1.20.1600.10">
    <property type="entry name" value="Outer membrane efflux proteins (OEP)"/>
    <property type="match status" value="1"/>
</dbReference>
<feature type="coiled-coil region" evidence="8">
    <location>
        <begin position="399"/>
        <end position="426"/>
    </location>
</feature>
<dbReference type="InterPro" id="IPR051906">
    <property type="entry name" value="TolC-like"/>
</dbReference>
<evidence type="ECO:0000256" key="9">
    <source>
        <dbReference type="SAM" id="SignalP"/>
    </source>
</evidence>
<keyword evidence="6" id="KW-0472">Membrane</keyword>
<keyword evidence="7" id="KW-0998">Cell outer membrane</keyword>
<dbReference type="RefSeq" id="WP_276657545.1">
    <property type="nucleotide sequence ID" value="NZ_SSFD01000081.1"/>
</dbReference>
<sequence>MHRRRFPAAGRWPHTARATLTLALAAALTAGLIQAHAQTAVPPAAQDPLTLRGAFEAAWARQPEALALATRRDAARAQAQAAQSWTPEPVAMELSTKTDRLNRNLGTREYEVGVAIPLWLPGERGRSQALADAEGRAVESRTTAAQLRIAAAVREAWWSWQRAHAELEAARGQLENVRRIAADVGKRLKAGDLARADQHQADAAVAAAEGAVAQADGALTVAQQHLRSLTAMPAVGLASAMPSQAEPEPPTPATATAEMDDHAELLALKDRAAVAEGAIALAATQSRASPELTIAATRDRGAYGESYNQTFTVGVRIPFGAGPRHDARVTTARAEAVELQAQMALERARLAGEREAARARADAARAQLAAAERRAGLALESRGFFDKSFRLGETDLPTRLRIESEAADAERQAARARIELAAAISAWRQALGLLPQ</sequence>
<dbReference type="GO" id="GO:1990281">
    <property type="term" value="C:efflux pump complex"/>
    <property type="evidence" value="ECO:0007669"/>
    <property type="project" value="TreeGrafter"/>
</dbReference>
<feature type="coiled-coil region" evidence="8">
    <location>
        <begin position="347"/>
        <end position="374"/>
    </location>
</feature>
<evidence type="ECO:0000313" key="10">
    <source>
        <dbReference type="EMBL" id="TXH87796.1"/>
    </source>
</evidence>
<name>A0A5C7SXK2_THASP</name>
<dbReference type="InterPro" id="IPR003423">
    <property type="entry name" value="OMP_efflux"/>
</dbReference>
<protein>
    <submittedName>
        <fullName evidence="10">TolC family protein</fullName>
    </submittedName>
</protein>
<comment type="subcellular location">
    <subcellularLocation>
        <location evidence="1">Cell outer membrane</location>
    </subcellularLocation>
</comment>
<keyword evidence="4" id="KW-1134">Transmembrane beta strand</keyword>
<accession>A0A5C7SXK2</accession>
<comment type="caution">
    <text evidence="10">The sequence shown here is derived from an EMBL/GenBank/DDBJ whole genome shotgun (WGS) entry which is preliminary data.</text>
</comment>
<evidence type="ECO:0000256" key="2">
    <source>
        <dbReference type="ARBA" id="ARBA00007613"/>
    </source>
</evidence>
<keyword evidence="9" id="KW-0732">Signal</keyword>
<dbReference type="GO" id="GO:0015288">
    <property type="term" value="F:porin activity"/>
    <property type="evidence" value="ECO:0007669"/>
    <property type="project" value="TreeGrafter"/>
</dbReference>
<dbReference type="GO" id="GO:0015562">
    <property type="term" value="F:efflux transmembrane transporter activity"/>
    <property type="evidence" value="ECO:0007669"/>
    <property type="project" value="InterPro"/>
</dbReference>
<gene>
    <name evidence="10" type="ORF">E6Q80_05870</name>
</gene>
<dbReference type="Proteomes" id="UP000321192">
    <property type="component" value="Unassembled WGS sequence"/>
</dbReference>
<dbReference type="SUPFAM" id="SSF56954">
    <property type="entry name" value="Outer membrane efflux proteins (OEP)"/>
    <property type="match status" value="1"/>
</dbReference>
<evidence type="ECO:0000256" key="5">
    <source>
        <dbReference type="ARBA" id="ARBA00022692"/>
    </source>
</evidence>
<dbReference type="EMBL" id="SSFD01000081">
    <property type="protein sequence ID" value="TXH87796.1"/>
    <property type="molecule type" value="Genomic_DNA"/>
</dbReference>
<dbReference type="PANTHER" id="PTHR30026:SF20">
    <property type="entry name" value="OUTER MEMBRANE PROTEIN TOLC"/>
    <property type="match status" value="1"/>
</dbReference>
<dbReference type="Pfam" id="PF02321">
    <property type="entry name" value="OEP"/>
    <property type="match status" value="1"/>
</dbReference>
<evidence type="ECO:0000256" key="6">
    <source>
        <dbReference type="ARBA" id="ARBA00023136"/>
    </source>
</evidence>
<keyword evidence="8" id="KW-0175">Coiled coil</keyword>
<dbReference type="GO" id="GO:0009279">
    <property type="term" value="C:cell outer membrane"/>
    <property type="evidence" value="ECO:0007669"/>
    <property type="project" value="UniProtKB-SubCell"/>
</dbReference>
<dbReference type="PANTHER" id="PTHR30026">
    <property type="entry name" value="OUTER MEMBRANE PROTEIN TOLC"/>
    <property type="match status" value="1"/>
</dbReference>
<keyword evidence="5" id="KW-0812">Transmembrane</keyword>
<evidence type="ECO:0000256" key="1">
    <source>
        <dbReference type="ARBA" id="ARBA00004442"/>
    </source>
</evidence>
<reference evidence="10 11" key="1">
    <citation type="submission" date="2018-09" db="EMBL/GenBank/DDBJ databases">
        <title>Metagenome Assembled Genomes from an Advanced Water Purification Facility.</title>
        <authorList>
            <person name="Stamps B.W."/>
            <person name="Spear J.R."/>
        </authorList>
    </citation>
    <scope>NUCLEOTIDE SEQUENCE [LARGE SCALE GENOMIC DNA]</scope>
    <source>
        <strain evidence="10">Bin_27_1</strain>
    </source>
</reference>
<organism evidence="10 11">
    <name type="scientific">Thauera aminoaromatica</name>
    <dbReference type="NCBI Taxonomy" id="164330"/>
    <lineage>
        <taxon>Bacteria</taxon>
        <taxon>Pseudomonadati</taxon>
        <taxon>Pseudomonadota</taxon>
        <taxon>Betaproteobacteria</taxon>
        <taxon>Rhodocyclales</taxon>
        <taxon>Zoogloeaceae</taxon>
        <taxon>Thauera</taxon>
    </lineage>
</organism>
<keyword evidence="3" id="KW-0813">Transport</keyword>
<evidence type="ECO:0000256" key="7">
    <source>
        <dbReference type="ARBA" id="ARBA00023237"/>
    </source>
</evidence>
<proteinExistence type="inferred from homology"/>
<evidence type="ECO:0000256" key="8">
    <source>
        <dbReference type="SAM" id="Coils"/>
    </source>
</evidence>